<dbReference type="OrthoDB" id="6605928at2759"/>
<evidence type="ECO:0000256" key="5">
    <source>
        <dbReference type="ARBA" id="ARBA00053565"/>
    </source>
</evidence>
<protein>
    <recommendedName>
        <fullName evidence="6">V-type proton ATPase subunit C</fullName>
    </recommendedName>
</protein>
<dbReference type="InterPro" id="IPR036132">
    <property type="entry name" value="Vac_ATP_synth_c_sf"/>
</dbReference>
<organism evidence="7 8">
    <name type="scientific">Paraglomus brasilianum</name>
    <dbReference type="NCBI Taxonomy" id="144538"/>
    <lineage>
        <taxon>Eukaryota</taxon>
        <taxon>Fungi</taxon>
        <taxon>Fungi incertae sedis</taxon>
        <taxon>Mucoromycota</taxon>
        <taxon>Glomeromycotina</taxon>
        <taxon>Glomeromycetes</taxon>
        <taxon>Paraglomerales</taxon>
        <taxon>Paraglomeraceae</taxon>
        <taxon>Paraglomus</taxon>
    </lineage>
</organism>
<proteinExistence type="inferred from homology"/>
<keyword evidence="4 6" id="KW-0406">Ion transport</keyword>
<dbReference type="PANTHER" id="PTHR10137">
    <property type="entry name" value="V-TYPE PROTON ATPASE SUBUNIT C"/>
    <property type="match status" value="1"/>
</dbReference>
<dbReference type="Proteomes" id="UP000789739">
    <property type="component" value="Unassembled WGS sequence"/>
</dbReference>
<evidence type="ECO:0000256" key="6">
    <source>
        <dbReference type="RuleBase" id="RU364010"/>
    </source>
</evidence>
<comment type="subunit">
    <text evidence="6">V-ATPase is a heteromultimeric enzyme composed of a peripheral catalytic V1 complex (components A to H) attached to an integral membrane V0 proton pore complex.</text>
</comment>
<comment type="function">
    <text evidence="6">Subunit of the V1 complex of vacuolar(H+)-ATPase (V-ATPase), a multisubunit enzyme composed of a peripheral complex (V1) that hydrolyzes ATP and a membrane integral complex (V0) that translocates protons. V-ATPase is responsible for acidifying and maintaining the pH of intracellular compartments and in some cell types, is targeted to the plasma membrane, where it is responsible for acidifying the extracellular environment. Subunit C is necessary for the assembly of the catalytic sector of the enzyme and is likely to have a specific function in its catalytic activity.</text>
</comment>
<dbReference type="GO" id="GO:0046961">
    <property type="term" value="F:proton-transporting ATPase activity, rotational mechanism"/>
    <property type="evidence" value="ECO:0007669"/>
    <property type="project" value="InterPro"/>
</dbReference>
<gene>
    <name evidence="7" type="ORF">PBRASI_LOCUS9851</name>
</gene>
<dbReference type="AlphaFoldDB" id="A0A9N9DP90"/>
<dbReference type="SUPFAM" id="SSF118203">
    <property type="entry name" value="Vacuolar ATP synthase subunit C"/>
    <property type="match status" value="1"/>
</dbReference>
<reference evidence="7" key="1">
    <citation type="submission" date="2021-06" db="EMBL/GenBank/DDBJ databases">
        <authorList>
            <person name="Kallberg Y."/>
            <person name="Tangrot J."/>
            <person name="Rosling A."/>
        </authorList>
    </citation>
    <scope>NUCLEOTIDE SEQUENCE</scope>
    <source>
        <strain evidence="7">BR232B</strain>
    </source>
</reference>
<comment type="similarity">
    <text evidence="1 6">Belongs to the V-ATPase C subunit family.</text>
</comment>
<dbReference type="PANTHER" id="PTHR10137:SF0">
    <property type="entry name" value="V-TYPE PROTON ATPASE SUBUNIT C"/>
    <property type="match status" value="1"/>
</dbReference>
<evidence type="ECO:0000256" key="3">
    <source>
        <dbReference type="ARBA" id="ARBA00022781"/>
    </source>
</evidence>
<evidence type="ECO:0000256" key="2">
    <source>
        <dbReference type="ARBA" id="ARBA00022448"/>
    </source>
</evidence>
<dbReference type="Gene3D" id="1.20.1460.10">
    <property type="entry name" value="subunit c (vma5p) of the yeast v-atpase, domain 2"/>
    <property type="match status" value="2"/>
</dbReference>
<dbReference type="InterPro" id="IPR004907">
    <property type="entry name" value="ATPase_V1-cplx_csu"/>
</dbReference>
<evidence type="ECO:0000313" key="8">
    <source>
        <dbReference type="Proteomes" id="UP000789739"/>
    </source>
</evidence>
<comment type="function">
    <text evidence="5">Subunit of the V1 complex of vacuolar(H+)-ATPase (V-ATPase), a multisubunit enzyme composed of a peripheral complex (V1) that hydrolyzes ATP and a membrane integral complex (V0) that translocates protons. V-ATPase is responsible for acidifying and maintaining the pH of intracellular compartments. Subunit C is necessary for the assembly of the catalytic sector of the enzyme and is likely to have a specific function in its catalytic activity. Reversibly leaves the enzyme after glucose depletion, causing the catalytic subcomplex V1 to detach from the V0 section.</text>
</comment>
<keyword evidence="2 6" id="KW-0813">Transport</keyword>
<evidence type="ECO:0000256" key="4">
    <source>
        <dbReference type="ARBA" id="ARBA00023065"/>
    </source>
</evidence>
<name>A0A9N9DP90_9GLOM</name>
<evidence type="ECO:0000256" key="1">
    <source>
        <dbReference type="ARBA" id="ARBA00006138"/>
    </source>
</evidence>
<dbReference type="EMBL" id="CAJVPI010002394">
    <property type="protein sequence ID" value="CAG8642498.1"/>
    <property type="molecule type" value="Genomic_DNA"/>
</dbReference>
<dbReference type="CDD" id="cd14785">
    <property type="entry name" value="V-ATPase_C"/>
    <property type="match status" value="1"/>
</dbReference>
<keyword evidence="8" id="KW-1185">Reference proteome</keyword>
<accession>A0A9N9DP90</accession>
<dbReference type="FunFam" id="3.30.70.100:FF:000002">
    <property type="entry name" value="V-type proton ATPase subunit C"/>
    <property type="match status" value="1"/>
</dbReference>
<dbReference type="Pfam" id="PF03223">
    <property type="entry name" value="V-ATPase_C"/>
    <property type="match status" value="2"/>
</dbReference>
<evidence type="ECO:0000313" key="7">
    <source>
        <dbReference type="EMBL" id="CAG8642498.1"/>
    </source>
</evidence>
<dbReference type="GO" id="GO:0000221">
    <property type="term" value="C:vacuolar proton-transporting V-type ATPase, V1 domain"/>
    <property type="evidence" value="ECO:0007669"/>
    <property type="project" value="TreeGrafter"/>
</dbReference>
<sequence>MFVLLKVPAEGNKAGAFQNLRGKLYSSSADYAEVYQFIIPEFKIGTLDSLVVISDELIKYDQAIEVSIVKIVDILRNLLKNDVDKIRSHFVVNGRSIAQYLKGFQWNTQKYRADRSLAEIAEVINQEVAAIESLMKNKLANYNQVKGNLVALERKQTGNLAVRTLADIVKKEHFVLDSEYLETLLVAVPRTLYKDWYSKYETLTNFVVPRSSQKIAEDDEYGLFNATLFKRAADEFTYKCREEKFIVREFKYDEANLESQPKTNFGEVFSAWIHLKALRVYVESVLRYGLPPDFMSAIIKPKPKMEKKTREVLNVEYGRLGGAMGEAYKDENIEELHNLLGKDYYPYVWFQIQLDVTRR</sequence>
<keyword evidence="3 6" id="KW-0375">Hydrogen ion transport</keyword>
<comment type="caution">
    <text evidence="7">The sequence shown here is derived from an EMBL/GenBank/DDBJ whole genome shotgun (WGS) entry which is preliminary data.</text>
</comment>